<comment type="caution">
    <text evidence="1">The sequence shown here is derived from an EMBL/GenBank/DDBJ whole genome shotgun (WGS) entry which is preliminary data.</text>
</comment>
<organism evidence="1 2">
    <name type="scientific">Pocillopora damicornis</name>
    <name type="common">Cauliflower coral</name>
    <name type="synonym">Millepora damicornis</name>
    <dbReference type="NCBI Taxonomy" id="46731"/>
    <lineage>
        <taxon>Eukaryota</taxon>
        <taxon>Metazoa</taxon>
        <taxon>Cnidaria</taxon>
        <taxon>Anthozoa</taxon>
        <taxon>Hexacorallia</taxon>
        <taxon>Scleractinia</taxon>
        <taxon>Astrocoeniina</taxon>
        <taxon>Pocilloporidae</taxon>
        <taxon>Pocillopora</taxon>
    </lineage>
</organism>
<evidence type="ECO:0008006" key="3">
    <source>
        <dbReference type="Google" id="ProtNLM"/>
    </source>
</evidence>
<dbReference type="EMBL" id="RCHS01003561">
    <property type="protein sequence ID" value="RMX40876.1"/>
    <property type="molecule type" value="Genomic_DNA"/>
</dbReference>
<protein>
    <recommendedName>
        <fullName evidence="3">HeH/LEM domain-containing protein</fullName>
    </recommendedName>
</protein>
<evidence type="ECO:0000313" key="1">
    <source>
        <dbReference type="EMBL" id="RMX40876.1"/>
    </source>
</evidence>
<dbReference type="Proteomes" id="UP000275408">
    <property type="component" value="Unassembled WGS sequence"/>
</dbReference>
<dbReference type="AlphaFoldDB" id="A0A3M6THN3"/>
<name>A0A3M6THN3_POCDA</name>
<sequence length="87" mass="9918">MHDVYNLCKLAFENKLSFFKVKMLKEMCKHFEIPSNSRDTKSSLVKKLSQMVEDCSFMKEKAFNKDNTCKAPLYEGPSLIANSTATG</sequence>
<evidence type="ECO:0000313" key="2">
    <source>
        <dbReference type="Proteomes" id="UP000275408"/>
    </source>
</evidence>
<proteinExistence type="predicted"/>
<keyword evidence="2" id="KW-1185">Reference proteome</keyword>
<accession>A0A3M6THN3</accession>
<gene>
    <name evidence="1" type="ORF">pdam_00012019</name>
</gene>
<reference evidence="1 2" key="1">
    <citation type="journal article" date="2018" name="Sci. Rep.">
        <title>Comparative analysis of the Pocillopora damicornis genome highlights role of immune system in coral evolution.</title>
        <authorList>
            <person name="Cunning R."/>
            <person name="Bay R.A."/>
            <person name="Gillette P."/>
            <person name="Baker A.C."/>
            <person name="Traylor-Knowles N."/>
        </authorList>
    </citation>
    <scope>NUCLEOTIDE SEQUENCE [LARGE SCALE GENOMIC DNA]</scope>
    <source>
        <strain evidence="1">RSMAS</strain>
        <tissue evidence="1">Whole animal</tissue>
    </source>
</reference>